<dbReference type="AlphaFoldDB" id="A0A6J7IU21"/>
<reference evidence="1" key="1">
    <citation type="submission" date="2020-05" db="EMBL/GenBank/DDBJ databases">
        <authorList>
            <person name="Chiriac C."/>
            <person name="Salcher M."/>
            <person name="Ghai R."/>
            <person name="Kavagutti S V."/>
        </authorList>
    </citation>
    <scope>NUCLEOTIDE SEQUENCE</scope>
</reference>
<name>A0A6J7IU21_9ZZZZ</name>
<evidence type="ECO:0000313" key="1">
    <source>
        <dbReference type="EMBL" id="CAB4934290.1"/>
    </source>
</evidence>
<gene>
    <name evidence="1" type="ORF">UFOPK3674_01373</name>
</gene>
<dbReference type="EMBL" id="CAFBMX010000006">
    <property type="protein sequence ID" value="CAB4934290.1"/>
    <property type="molecule type" value="Genomic_DNA"/>
</dbReference>
<accession>A0A6J7IU21</accession>
<organism evidence="1">
    <name type="scientific">freshwater metagenome</name>
    <dbReference type="NCBI Taxonomy" id="449393"/>
    <lineage>
        <taxon>unclassified sequences</taxon>
        <taxon>metagenomes</taxon>
        <taxon>ecological metagenomes</taxon>
    </lineage>
</organism>
<proteinExistence type="predicted"/>
<sequence>MAFEGPHADLSASAIAHEAAAHRALLDGDAETARRELLAAVAAYRASWEVAPPGSWGRLIGMLKAAILAGPQEAAAAARIASGAVGPQDTSPPAAYVVALCGLILRDDAAAIRGAEGMRGGTEAFVRTADAIEALALLEAERYADAVAEIVTSFETRDEHLTGVAIADTALMLQCLAAERGLDARPGPSPVLPG</sequence>
<protein>
    <submittedName>
        <fullName evidence="1">Unannotated protein</fullName>
    </submittedName>
</protein>